<organism evidence="3 4">
    <name type="scientific">Orbilia brochopaga</name>
    <dbReference type="NCBI Taxonomy" id="3140254"/>
    <lineage>
        <taxon>Eukaryota</taxon>
        <taxon>Fungi</taxon>
        <taxon>Dikarya</taxon>
        <taxon>Ascomycota</taxon>
        <taxon>Pezizomycotina</taxon>
        <taxon>Orbiliomycetes</taxon>
        <taxon>Orbiliales</taxon>
        <taxon>Orbiliaceae</taxon>
        <taxon>Orbilia</taxon>
    </lineage>
</organism>
<accession>A0AAV9V8U2</accession>
<feature type="region of interest" description="Disordered" evidence="1">
    <location>
        <begin position="167"/>
        <end position="212"/>
    </location>
</feature>
<feature type="transmembrane region" description="Helical" evidence="2">
    <location>
        <begin position="51"/>
        <end position="73"/>
    </location>
</feature>
<evidence type="ECO:0000256" key="1">
    <source>
        <dbReference type="SAM" id="MobiDB-lite"/>
    </source>
</evidence>
<proteinExistence type="predicted"/>
<evidence type="ECO:0000313" key="4">
    <source>
        <dbReference type="Proteomes" id="UP001375240"/>
    </source>
</evidence>
<dbReference type="EMBL" id="JAVHNQ010000002">
    <property type="protein sequence ID" value="KAK6355224.1"/>
    <property type="molecule type" value="Genomic_DNA"/>
</dbReference>
<feature type="transmembrane region" description="Helical" evidence="2">
    <location>
        <begin position="79"/>
        <end position="100"/>
    </location>
</feature>
<sequence length="212" mass="23726">MLQKEQKYLEEEGLLDGFETPPPEYIASPSIKSSVTNTRARMSPRNIIKECIIFILHSIMLSVVVSAIINQVLPVPWAPNTLLCFCGVLILFFILMFYLLRPLSHALIQQWVLIWAIPKNICQALQRFGRAGEVVFEELEQRTLEALNFKDEQLQPPPEDIELQEILVDESPSTSSQPNVTTRGATSRMAAGLPARASGHVRRRSRGGSSGV</sequence>
<keyword evidence="2" id="KW-0812">Transmembrane</keyword>
<name>A0AAV9V8U2_9PEZI</name>
<dbReference type="Proteomes" id="UP001375240">
    <property type="component" value="Unassembled WGS sequence"/>
</dbReference>
<keyword evidence="2" id="KW-1133">Transmembrane helix</keyword>
<protein>
    <submittedName>
        <fullName evidence="3">Uncharacterized protein</fullName>
    </submittedName>
</protein>
<feature type="compositionally biased region" description="Polar residues" evidence="1">
    <location>
        <begin position="171"/>
        <end position="185"/>
    </location>
</feature>
<reference evidence="3 4" key="1">
    <citation type="submission" date="2019-10" db="EMBL/GenBank/DDBJ databases">
        <authorList>
            <person name="Palmer J.M."/>
        </authorList>
    </citation>
    <scope>NUCLEOTIDE SEQUENCE [LARGE SCALE GENOMIC DNA]</scope>
    <source>
        <strain evidence="3 4">TWF696</strain>
    </source>
</reference>
<keyword evidence="2" id="KW-0472">Membrane</keyword>
<comment type="caution">
    <text evidence="3">The sequence shown here is derived from an EMBL/GenBank/DDBJ whole genome shotgun (WGS) entry which is preliminary data.</text>
</comment>
<evidence type="ECO:0000256" key="2">
    <source>
        <dbReference type="SAM" id="Phobius"/>
    </source>
</evidence>
<keyword evidence="4" id="KW-1185">Reference proteome</keyword>
<dbReference type="AlphaFoldDB" id="A0AAV9V8U2"/>
<gene>
    <name evidence="3" type="ORF">TWF696_004338</name>
</gene>
<evidence type="ECO:0000313" key="3">
    <source>
        <dbReference type="EMBL" id="KAK6355224.1"/>
    </source>
</evidence>